<proteinExistence type="predicted"/>
<feature type="compositionally biased region" description="Polar residues" evidence="1">
    <location>
        <begin position="44"/>
        <end position="58"/>
    </location>
</feature>
<sequence>MTADQRSASSRRRMDLAVASWHIILLSLLVLVIAQGTESRDVPSDNNIIQLPSSNTESIGDHDHHQSDHPKSHMHHMDSNNVNMVFFTMEDMEVGKTMPIYFPKIDPSTSPHLLPRDEASSIPFSLKQLPNLLKKFSFSKDSPQGSAMEDTLKQCESPPIKGETKFCATSLESMIDFIRRIFGDDSFSVVATNFFTKSSTTFQNYTILEMPKEVFSPKMVACHTLPYPYAIYYCHYLECENKVYKILLGGENGDKVEAVAVCHMDTSQWGRNHVSFRILKTEPGTFPVCHFFPAEHLVWVPISPTSM</sequence>
<gene>
    <name evidence="4" type="ORF">L484_026926</name>
</gene>
<reference evidence="5" key="1">
    <citation type="submission" date="2013-01" db="EMBL/GenBank/DDBJ databases">
        <title>Draft Genome Sequence of a Mulberry Tree, Morus notabilis C.K. Schneid.</title>
        <authorList>
            <person name="He N."/>
            <person name="Zhao S."/>
        </authorList>
    </citation>
    <scope>NUCLEOTIDE SEQUENCE</scope>
</reference>
<feature type="signal peptide" evidence="2">
    <location>
        <begin position="1"/>
        <end position="39"/>
    </location>
</feature>
<dbReference type="Pfam" id="PF03181">
    <property type="entry name" value="BURP"/>
    <property type="match status" value="1"/>
</dbReference>
<dbReference type="KEGG" id="mnt:21409560"/>
<evidence type="ECO:0000256" key="1">
    <source>
        <dbReference type="SAM" id="MobiDB-lite"/>
    </source>
</evidence>
<dbReference type="SMART" id="SM01045">
    <property type="entry name" value="BURP"/>
    <property type="match status" value="1"/>
</dbReference>
<feature type="compositionally biased region" description="Basic and acidic residues" evidence="1">
    <location>
        <begin position="59"/>
        <end position="76"/>
    </location>
</feature>
<evidence type="ECO:0000256" key="2">
    <source>
        <dbReference type="SAM" id="SignalP"/>
    </source>
</evidence>
<dbReference type="eggNOG" id="ENOG502QU5J">
    <property type="taxonomic scope" value="Eukaryota"/>
</dbReference>
<evidence type="ECO:0000259" key="3">
    <source>
        <dbReference type="PROSITE" id="PS51277"/>
    </source>
</evidence>
<evidence type="ECO:0000313" key="5">
    <source>
        <dbReference type="Proteomes" id="UP000030645"/>
    </source>
</evidence>
<dbReference type="STRING" id="981085.W9RPF1"/>
<protein>
    <recommendedName>
        <fullName evidence="3">BURP domain-containing protein</fullName>
    </recommendedName>
</protein>
<keyword evidence="2" id="KW-0732">Signal</keyword>
<dbReference type="InterPro" id="IPR044816">
    <property type="entry name" value="BURP"/>
</dbReference>
<organism evidence="4 5">
    <name type="scientific">Morus notabilis</name>
    <dbReference type="NCBI Taxonomy" id="981085"/>
    <lineage>
        <taxon>Eukaryota</taxon>
        <taxon>Viridiplantae</taxon>
        <taxon>Streptophyta</taxon>
        <taxon>Embryophyta</taxon>
        <taxon>Tracheophyta</taxon>
        <taxon>Spermatophyta</taxon>
        <taxon>Magnoliopsida</taxon>
        <taxon>eudicotyledons</taxon>
        <taxon>Gunneridae</taxon>
        <taxon>Pentapetalae</taxon>
        <taxon>rosids</taxon>
        <taxon>fabids</taxon>
        <taxon>Rosales</taxon>
        <taxon>Moraceae</taxon>
        <taxon>Moreae</taxon>
        <taxon>Morus</taxon>
    </lineage>
</organism>
<dbReference type="InterPro" id="IPR004873">
    <property type="entry name" value="BURP_dom"/>
</dbReference>
<dbReference type="OrthoDB" id="1909293at2759"/>
<evidence type="ECO:0000313" key="4">
    <source>
        <dbReference type="EMBL" id="EXB63587.1"/>
    </source>
</evidence>
<feature type="domain" description="BURP" evidence="3">
    <location>
        <begin position="86"/>
        <end position="302"/>
    </location>
</feature>
<accession>W9RPF1</accession>
<feature type="chain" id="PRO_5004928785" description="BURP domain-containing protein" evidence="2">
    <location>
        <begin position="40"/>
        <end position="307"/>
    </location>
</feature>
<dbReference type="AlphaFoldDB" id="W9RPF1"/>
<name>W9RPF1_9ROSA</name>
<dbReference type="PROSITE" id="PS51277">
    <property type="entry name" value="BURP"/>
    <property type="match status" value="1"/>
</dbReference>
<dbReference type="PANTHER" id="PTHR31236:SF32">
    <property type="entry name" value="BURP DOMAIN PROTEIN USPL1-LIKE"/>
    <property type="match status" value="1"/>
</dbReference>
<dbReference type="EMBL" id="KE344491">
    <property type="protein sequence ID" value="EXB63587.1"/>
    <property type="molecule type" value="Genomic_DNA"/>
</dbReference>
<dbReference type="PANTHER" id="PTHR31236">
    <property type="entry name" value="BURP DOMAIN PROTEIN USPL1-LIKE"/>
    <property type="match status" value="1"/>
</dbReference>
<feature type="region of interest" description="Disordered" evidence="1">
    <location>
        <begin position="44"/>
        <end position="76"/>
    </location>
</feature>
<keyword evidence="5" id="KW-1185">Reference proteome</keyword>
<dbReference type="Proteomes" id="UP000030645">
    <property type="component" value="Unassembled WGS sequence"/>
</dbReference>